<evidence type="ECO:0000259" key="3">
    <source>
        <dbReference type="Pfam" id="PF08393"/>
    </source>
</evidence>
<keyword evidence="2" id="KW-0472">Membrane</keyword>
<evidence type="ECO:0000313" key="5">
    <source>
        <dbReference type="Proteomes" id="UP000265515"/>
    </source>
</evidence>
<dbReference type="OrthoDB" id="5593012at2759"/>
<dbReference type="InterPro" id="IPR021109">
    <property type="entry name" value="Peptidase_aspartic_dom_sf"/>
</dbReference>
<accession>A0A388M8J5</accession>
<feature type="domain" description="Dynein heavy chain linker" evidence="3">
    <location>
        <begin position="712"/>
        <end position="806"/>
    </location>
</feature>
<dbReference type="EMBL" id="BFEA01000848">
    <property type="protein sequence ID" value="GBG90866.1"/>
    <property type="molecule type" value="Genomic_DNA"/>
</dbReference>
<dbReference type="Pfam" id="PF08393">
    <property type="entry name" value="DHC_N2"/>
    <property type="match status" value="1"/>
</dbReference>
<keyword evidence="2" id="KW-1133">Transmembrane helix</keyword>
<dbReference type="InterPro" id="IPR026983">
    <property type="entry name" value="DHC"/>
</dbReference>
<evidence type="ECO:0000256" key="2">
    <source>
        <dbReference type="SAM" id="Phobius"/>
    </source>
</evidence>
<sequence>MSTVVATEEAAELIPLNQFISLGYPGLGMIGAIQPADEEREVSEWRPSPSEMESGGPAFITGEIDVLNIIRALDHRIPLPIGHLLSISEQANHRMLQHCKANRKRLALTKLAMVKGKAPAKEAKPDAPGTSEPVRPGLIQKSDRFLRIKAIPWKSAECDVEIWGVPYNAIIDSGAAVLAISLRVVERAGRRKNLIPLTEGDRLISADEEKIRAVERMTNVAFRLGKVHALGDVVVLNVSSYDVLLGLPALNALQANLDFERRVVVLKNTGGKPYTIPMRLTLRTTVGSTCRTHPDTVGSIRMITWEGLADDSKTSREGQMSSPPEDSESEEETDPTIQELTRKVISYPVRQKTTKTFVLTKERARRIQALIIGEPLVQVSRMPDSSKPPRTLYEGATLLLPRYLDKRSFCDVTDLPPRALLTVEKEWTWDSKHNVVTEDVELLIIQAWRTEVEGDLLGFVFGSVEAGHRQPIVGELLILLTQLVDDLPIDIISHCDESSAPHILSRSLTSYLQWSACLEAIGTTVITCRMVLLKMRATNQEVIERHEKIAIEVARTPTNAEEVVQLRRYASSCPNELKALDKLVSETKHRESFLADYYYDIPDEDFRLMMSAYEWPKRVQVVLDIHVKKIEDEHERFENALKQRRTSFAALLEQYREQVLAFRTYGEAEKMDQYAEMAKELVSNLTAAQATAASINAEEMLFSLSVSKYQQLAQTISDIDPFVKLWTTAAGFRSKEQEWMNAPFASLDLEIIENEVTTMQRMMYKLSKQFAEELPEPAKVATSVKANIEKFKTLLPLFSCLCNPGMWAWLGLAWFTCSLLPSCFFTLHASRAM</sequence>
<dbReference type="Gramene" id="GBG90866">
    <property type="protein sequence ID" value="GBG90866"/>
    <property type="gene ID" value="CBR_g51372"/>
</dbReference>
<dbReference type="SUPFAM" id="SSF50630">
    <property type="entry name" value="Acid proteases"/>
    <property type="match status" value="1"/>
</dbReference>
<dbReference type="GO" id="GO:0051959">
    <property type="term" value="F:dynein light intermediate chain binding"/>
    <property type="evidence" value="ECO:0007669"/>
    <property type="project" value="InterPro"/>
</dbReference>
<dbReference type="GO" id="GO:0045505">
    <property type="term" value="F:dynein intermediate chain binding"/>
    <property type="evidence" value="ECO:0007669"/>
    <property type="project" value="InterPro"/>
</dbReference>
<proteinExistence type="predicted"/>
<reference evidence="4 5" key="1">
    <citation type="journal article" date="2018" name="Cell">
        <title>The Chara Genome: Secondary Complexity and Implications for Plant Terrestrialization.</title>
        <authorList>
            <person name="Nishiyama T."/>
            <person name="Sakayama H."/>
            <person name="Vries J.D."/>
            <person name="Buschmann H."/>
            <person name="Saint-Marcoux D."/>
            <person name="Ullrich K.K."/>
            <person name="Haas F.B."/>
            <person name="Vanderstraeten L."/>
            <person name="Becker D."/>
            <person name="Lang D."/>
            <person name="Vosolsobe S."/>
            <person name="Rombauts S."/>
            <person name="Wilhelmsson P.K.I."/>
            <person name="Janitza P."/>
            <person name="Kern R."/>
            <person name="Heyl A."/>
            <person name="Rumpler F."/>
            <person name="Villalobos L.I.A.C."/>
            <person name="Clay J.M."/>
            <person name="Skokan R."/>
            <person name="Toyoda A."/>
            <person name="Suzuki Y."/>
            <person name="Kagoshima H."/>
            <person name="Schijlen E."/>
            <person name="Tajeshwar N."/>
            <person name="Catarino B."/>
            <person name="Hetherington A.J."/>
            <person name="Saltykova A."/>
            <person name="Bonnot C."/>
            <person name="Breuninger H."/>
            <person name="Symeonidi A."/>
            <person name="Radhakrishnan G.V."/>
            <person name="Van Nieuwerburgh F."/>
            <person name="Deforce D."/>
            <person name="Chang C."/>
            <person name="Karol K.G."/>
            <person name="Hedrich R."/>
            <person name="Ulvskov P."/>
            <person name="Glockner G."/>
            <person name="Delwiche C.F."/>
            <person name="Petrasek J."/>
            <person name="Van de Peer Y."/>
            <person name="Friml J."/>
            <person name="Beilby M."/>
            <person name="Dolan L."/>
            <person name="Kohara Y."/>
            <person name="Sugano S."/>
            <person name="Fujiyama A."/>
            <person name="Delaux P.-M."/>
            <person name="Quint M."/>
            <person name="TheiBen G."/>
            <person name="Hagemann M."/>
            <person name="Harholt J."/>
            <person name="Dunand C."/>
            <person name="Zachgo S."/>
            <person name="Langdale J."/>
            <person name="Maumus F."/>
            <person name="Straeten D.V.D."/>
            <person name="Gould S.B."/>
            <person name="Rensing S.A."/>
        </authorList>
    </citation>
    <scope>NUCLEOTIDE SEQUENCE [LARGE SCALE GENOMIC DNA]</scope>
    <source>
        <strain evidence="4 5">S276</strain>
    </source>
</reference>
<dbReference type="PANTHER" id="PTHR45703">
    <property type="entry name" value="DYNEIN HEAVY CHAIN"/>
    <property type="match status" value="1"/>
</dbReference>
<feature type="transmembrane region" description="Helical" evidence="2">
    <location>
        <begin position="806"/>
        <end position="827"/>
    </location>
</feature>
<organism evidence="4 5">
    <name type="scientific">Chara braunii</name>
    <name type="common">Braun's stonewort</name>
    <dbReference type="NCBI Taxonomy" id="69332"/>
    <lineage>
        <taxon>Eukaryota</taxon>
        <taxon>Viridiplantae</taxon>
        <taxon>Streptophyta</taxon>
        <taxon>Charophyceae</taxon>
        <taxon>Charales</taxon>
        <taxon>Characeae</taxon>
        <taxon>Chara</taxon>
    </lineage>
</organism>
<comment type="caution">
    <text evidence="4">The sequence shown here is derived from an EMBL/GenBank/DDBJ whole genome shotgun (WGS) entry which is preliminary data.</text>
</comment>
<dbReference type="AlphaFoldDB" id="A0A388M8J5"/>
<keyword evidence="5" id="KW-1185">Reference proteome</keyword>
<dbReference type="STRING" id="69332.A0A388M8J5"/>
<keyword evidence="2" id="KW-0812">Transmembrane</keyword>
<dbReference type="CDD" id="cd00303">
    <property type="entry name" value="retropepsin_like"/>
    <property type="match status" value="1"/>
</dbReference>
<dbReference type="Proteomes" id="UP000265515">
    <property type="component" value="Unassembled WGS sequence"/>
</dbReference>
<dbReference type="PANTHER" id="PTHR45703:SF1">
    <property type="entry name" value="DYNEINS HEAVY CHAIN"/>
    <property type="match status" value="1"/>
</dbReference>
<name>A0A388M8J5_CHABU</name>
<feature type="region of interest" description="Disordered" evidence="1">
    <location>
        <begin position="310"/>
        <end position="337"/>
    </location>
</feature>
<feature type="compositionally biased region" description="Acidic residues" evidence="1">
    <location>
        <begin position="325"/>
        <end position="334"/>
    </location>
</feature>
<dbReference type="Gene3D" id="2.40.70.10">
    <property type="entry name" value="Acid Proteases"/>
    <property type="match status" value="1"/>
</dbReference>
<evidence type="ECO:0000256" key="1">
    <source>
        <dbReference type="SAM" id="MobiDB-lite"/>
    </source>
</evidence>
<dbReference type="GO" id="GO:0007018">
    <property type="term" value="P:microtubule-based movement"/>
    <property type="evidence" value="ECO:0007669"/>
    <property type="project" value="InterPro"/>
</dbReference>
<gene>
    <name evidence="4" type="ORF">CBR_g51372</name>
</gene>
<evidence type="ECO:0000313" key="4">
    <source>
        <dbReference type="EMBL" id="GBG90866.1"/>
    </source>
</evidence>
<dbReference type="InterPro" id="IPR013602">
    <property type="entry name" value="Dynein_heavy_linker"/>
</dbReference>
<dbReference type="GO" id="GO:0030286">
    <property type="term" value="C:dynein complex"/>
    <property type="evidence" value="ECO:0007669"/>
    <property type="project" value="InterPro"/>
</dbReference>
<protein>
    <recommendedName>
        <fullName evidence="3">Dynein heavy chain linker domain-containing protein</fullName>
    </recommendedName>
</protein>
<dbReference type="Pfam" id="PF08284">
    <property type="entry name" value="RVP_2"/>
    <property type="match status" value="1"/>
</dbReference>